<gene>
    <name evidence="2" type="ORF">F2Q69_00033932</name>
</gene>
<proteinExistence type="predicted"/>
<comment type="caution">
    <text evidence="2">The sequence shown here is derived from an EMBL/GenBank/DDBJ whole genome shotgun (WGS) entry which is preliminary data.</text>
</comment>
<sequence length="216" mass="23764">MSTPMEIAEQNPILEPAIHPPHDASMEVSHQNCSQPTIIAEQLGVGEPLAATDPPPPPPAPTPLHETKFLVSGTNDSPSLRLAARFDFNDYPHFDLRPVKRNKKVQWESRPFPNLKKIENNRVSPEHAMSTPMEIAGQNPILEPAIHPPDDASMELSHQNCSQPTIIAEQLGVAEPLAATDPPPPLHETKFLVSGTNDSPSLRLAARFDFNDYPHL</sequence>
<evidence type="ECO:0000313" key="3">
    <source>
        <dbReference type="Proteomes" id="UP000712600"/>
    </source>
</evidence>
<evidence type="ECO:0000256" key="1">
    <source>
        <dbReference type="SAM" id="MobiDB-lite"/>
    </source>
</evidence>
<accession>A0A8S9SQY2</accession>
<name>A0A8S9SQY2_BRACR</name>
<reference evidence="2" key="1">
    <citation type="submission" date="2019-12" db="EMBL/GenBank/DDBJ databases">
        <title>Genome sequencing and annotation of Brassica cretica.</title>
        <authorList>
            <person name="Studholme D.J."/>
            <person name="Sarris P."/>
        </authorList>
    </citation>
    <scope>NUCLEOTIDE SEQUENCE</scope>
    <source>
        <strain evidence="2">PFS-109/04</strain>
        <tissue evidence="2">Leaf</tissue>
    </source>
</reference>
<organism evidence="2 3">
    <name type="scientific">Brassica cretica</name>
    <name type="common">Mustard</name>
    <dbReference type="NCBI Taxonomy" id="69181"/>
    <lineage>
        <taxon>Eukaryota</taxon>
        <taxon>Viridiplantae</taxon>
        <taxon>Streptophyta</taxon>
        <taxon>Embryophyta</taxon>
        <taxon>Tracheophyta</taxon>
        <taxon>Spermatophyta</taxon>
        <taxon>Magnoliopsida</taxon>
        <taxon>eudicotyledons</taxon>
        <taxon>Gunneridae</taxon>
        <taxon>Pentapetalae</taxon>
        <taxon>rosids</taxon>
        <taxon>malvids</taxon>
        <taxon>Brassicales</taxon>
        <taxon>Brassicaceae</taxon>
        <taxon>Brassiceae</taxon>
        <taxon>Brassica</taxon>
    </lineage>
</organism>
<feature type="region of interest" description="Disordered" evidence="1">
    <location>
        <begin position="1"/>
        <end position="32"/>
    </location>
</feature>
<evidence type="ECO:0000313" key="2">
    <source>
        <dbReference type="EMBL" id="KAF3604121.1"/>
    </source>
</evidence>
<protein>
    <submittedName>
        <fullName evidence="2">Uncharacterized protein</fullName>
    </submittedName>
</protein>
<dbReference type="AlphaFoldDB" id="A0A8S9SQY2"/>
<dbReference type="Proteomes" id="UP000712600">
    <property type="component" value="Unassembled WGS sequence"/>
</dbReference>
<dbReference type="EMBL" id="QGKX02000004">
    <property type="protein sequence ID" value="KAF3604121.1"/>
    <property type="molecule type" value="Genomic_DNA"/>
</dbReference>